<dbReference type="AlphaFoldDB" id="A0AAV4FGJ4"/>
<protein>
    <submittedName>
        <fullName evidence="1">Uncharacterized protein</fullName>
    </submittedName>
</protein>
<proteinExistence type="predicted"/>
<keyword evidence="2" id="KW-1185">Reference proteome</keyword>
<gene>
    <name evidence="1" type="ORF">ElyMa_005696200</name>
</gene>
<name>A0AAV4FGJ4_9GAST</name>
<accession>A0AAV4FGJ4</accession>
<dbReference type="EMBL" id="BMAT01011396">
    <property type="protein sequence ID" value="GFR72069.1"/>
    <property type="molecule type" value="Genomic_DNA"/>
</dbReference>
<reference evidence="1 2" key="1">
    <citation type="journal article" date="2021" name="Elife">
        <title>Chloroplast acquisition without the gene transfer in kleptoplastic sea slugs, Plakobranchus ocellatus.</title>
        <authorList>
            <person name="Maeda T."/>
            <person name="Takahashi S."/>
            <person name="Yoshida T."/>
            <person name="Shimamura S."/>
            <person name="Takaki Y."/>
            <person name="Nagai Y."/>
            <person name="Toyoda A."/>
            <person name="Suzuki Y."/>
            <person name="Arimoto A."/>
            <person name="Ishii H."/>
            <person name="Satoh N."/>
            <person name="Nishiyama T."/>
            <person name="Hasebe M."/>
            <person name="Maruyama T."/>
            <person name="Minagawa J."/>
            <person name="Obokata J."/>
            <person name="Shigenobu S."/>
        </authorList>
    </citation>
    <scope>NUCLEOTIDE SEQUENCE [LARGE SCALE GENOMIC DNA]</scope>
</reference>
<organism evidence="1 2">
    <name type="scientific">Elysia marginata</name>
    <dbReference type="NCBI Taxonomy" id="1093978"/>
    <lineage>
        <taxon>Eukaryota</taxon>
        <taxon>Metazoa</taxon>
        <taxon>Spiralia</taxon>
        <taxon>Lophotrochozoa</taxon>
        <taxon>Mollusca</taxon>
        <taxon>Gastropoda</taxon>
        <taxon>Heterobranchia</taxon>
        <taxon>Euthyneura</taxon>
        <taxon>Panpulmonata</taxon>
        <taxon>Sacoglossa</taxon>
        <taxon>Placobranchoidea</taxon>
        <taxon>Plakobranchidae</taxon>
        <taxon>Elysia</taxon>
    </lineage>
</organism>
<sequence length="114" mass="12772">MCQKEFVGLREEDHKEVQLLLSGTGLLGVGGVRSQQTSSAAKTFHRGLVGKMAQLLPYGSRLLEKDGLRSKVSSMLSLMLAEGLRTRSFSYWLSGHTKKKAFDLCDFTQFMLYH</sequence>
<comment type="caution">
    <text evidence="1">The sequence shown here is derived from an EMBL/GenBank/DDBJ whole genome shotgun (WGS) entry which is preliminary data.</text>
</comment>
<evidence type="ECO:0000313" key="2">
    <source>
        <dbReference type="Proteomes" id="UP000762676"/>
    </source>
</evidence>
<evidence type="ECO:0000313" key="1">
    <source>
        <dbReference type="EMBL" id="GFR72069.1"/>
    </source>
</evidence>
<dbReference type="Proteomes" id="UP000762676">
    <property type="component" value="Unassembled WGS sequence"/>
</dbReference>